<feature type="transmembrane region" description="Helical" evidence="13">
    <location>
        <begin position="52"/>
        <end position="72"/>
    </location>
</feature>
<dbReference type="RefSeq" id="WP_073247733.1">
    <property type="nucleotide sequence ID" value="NZ_FQVG01000004.1"/>
</dbReference>
<dbReference type="PANTHER" id="PTHR35864">
    <property type="entry name" value="ZINC METALLOPROTEASE MJ0611-RELATED"/>
    <property type="match status" value="1"/>
</dbReference>
<evidence type="ECO:0000256" key="1">
    <source>
        <dbReference type="ARBA" id="ARBA00001947"/>
    </source>
</evidence>
<dbReference type="PANTHER" id="PTHR35864:SF1">
    <property type="entry name" value="ZINC METALLOPROTEASE YWHC-RELATED"/>
    <property type="match status" value="1"/>
</dbReference>
<feature type="transmembrane region" description="Helical" evidence="13">
    <location>
        <begin position="161"/>
        <end position="180"/>
    </location>
</feature>
<evidence type="ECO:0000259" key="14">
    <source>
        <dbReference type="Pfam" id="PF02163"/>
    </source>
</evidence>
<feature type="domain" description="Peptidase M50" evidence="14">
    <location>
        <begin position="118"/>
        <end position="158"/>
    </location>
</feature>
<evidence type="ECO:0000256" key="12">
    <source>
        <dbReference type="ARBA" id="ARBA00023136"/>
    </source>
</evidence>
<evidence type="ECO:0000256" key="10">
    <source>
        <dbReference type="ARBA" id="ARBA00022989"/>
    </source>
</evidence>
<dbReference type="GO" id="GO:0046872">
    <property type="term" value="F:metal ion binding"/>
    <property type="evidence" value="ECO:0007669"/>
    <property type="project" value="UniProtKB-KW"/>
</dbReference>
<comment type="similarity">
    <text evidence="3">Belongs to the peptidase M50B family.</text>
</comment>
<feature type="transmembrane region" description="Helical" evidence="13">
    <location>
        <begin position="123"/>
        <end position="140"/>
    </location>
</feature>
<evidence type="ECO:0000256" key="2">
    <source>
        <dbReference type="ARBA" id="ARBA00004651"/>
    </source>
</evidence>
<proteinExistence type="inferred from homology"/>
<sequence>MFNRSLSELIFVSIAVIVSLTIHEYSHALAATLLGDDTPKAYDRLTLNPFSHIDIAGLIALLIVRFGWAKPVPVNPYNFKNKRIGIIITSLAGPLSNIILAFFSIVILFKVNFTQETLGVAEFLKILFFINTGLAVFNILPIPPLDGSKIFAELFRGKVAYYIYSMERYSTVVLLMLLWFTPFRNLLVFINQKLGILLIRLAEILI</sequence>
<accession>A0A1M4TAH9</accession>
<keyword evidence="7" id="KW-0479">Metal-binding</keyword>
<dbReference type="Pfam" id="PF02163">
    <property type="entry name" value="Peptidase_M50"/>
    <property type="match status" value="1"/>
</dbReference>
<evidence type="ECO:0000256" key="11">
    <source>
        <dbReference type="ARBA" id="ARBA00023049"/>
    </source>
</evidence>
<dbReference type="CDD" id="cd06158">
    <property type="entry name" value="S2P-M50_like_1"/>
    <property type="match status" value="1"/>
</dbReference>
<keyword evidence="6 13" id="KW-0812">Transmembrane</keyword>
<feature type="transmembrane region" description="Helical" evidence="13">
    <location>
        <begin position="84"/>
        <end position="111"/>
    </location>
</feature>
<dbReference type="GO" id="GO:0005886">
    <property type="term" value="C:plasma membrane"/>
    <property type="evidence" value="ECO:0007669"/>
    <property type="project" value="UniProtKB-SubCell"/>
</dbReference>
<gene>
    <name evidence="15" type="ORF">SAMN02746091_00330</name>
</gene>
<keyword evidence="8" id="KW-0378">Hydrolase</keyword>
<comment type="cofactor">
    <cofactor evidence="1">
        <name>Zn(2+)</name>
        <dbReference type="ChEBI" id="CHEBI:29105"/>
    </cofactor>
</comment>
<reference evidence="16" key="1">
    <citation type="submission" date="2016-11" db="EMBL/GenBank/DDBJ databases">
        <authorList>
            <person name="Varghese N."/>
            <person name="Submissions S."/>
        </authorList>
    </citation>
    <scope>NUCLEOTIDE SEQUENCE [LARGE SCALE GENOMIC DNA]</scope>
    <source>
        <strain evidence="16">DSM 10124</strain>
    </source>
</reference>
<name>A0A1M4TAH9_9CLOT</name>
<dbReference type="InterPro" id="IPR008915">
    <property type="entry name" value="Peptidase_M50"/>
</dbReference>
<keyword evidence="16" id="KW-1185">Reference proteome</keyword>
<keyword evidence="12 13" id="KW-0472">Membrane</keyword>
<dbReference type="InterPro" id="IPR044537">
    <property type="entry name" value="Rip2-like"/>
</dbReference>
<comment type="subcellular location">
    <subcellularLocation>
        <location evidence="2">Cell membrane</location>
        <topology evidence="2">Multi-pass membrane protein</topology>
    </subcellularLocation>
</comment>
<evidence type="ECO:0000256" key="13">
    <source>
        <dbReference type="SAM" id="Phobius"/>
    </source>
</evidence>
<dbReference type="AlphaFoldDB" id="A0A1M4TAH9"/>
<evidence type="ECO:0000256" key="6">
    <source>
        <dbReference type="ARBA" id="ARBA00022692"/>
    </source>
</evidence>
<dbReference type="GO" id="GO:0006508">
    <property type="term" value="P:proteolysis"/>
    <property type="evidence" value="ECO:0007669"/>
    <property type="project" value="UniProtKB-KW"/>
</dbReference>
<evidence type="ECO:0000256" key="5">
    <source>
        <dbReference type="ARBA" id="ARBA00022670"/>
    </source>
</evidence>
<dbReference type="InterPro" id="IPR052348">
    <property type="entry name" value="Metallopeptidase_M50B"/>
</dbReference>
<evidence type="ECO:0000256" key="4">
    <source>
        <dbReference type="ARBA" id="ARBA00022475"/>
    </source>
</evidence>
<dbReference type="EMBL" id="FQVG01000004">
    <property type="protein sequence ID" value="SHE41471.1"/>
    <property type="molecule type" value="Genomic_DNA"/>
</dbReference>
<dbReference type="GO" id="GO:0008237">
    <property type="term" value="F:metallopeptidase activity"/>
    <property type="evidence" value="ECO:0007669"/>
    <property type="project" value="UniProtKB-KW"/>
</dbReference>
<keyword evidence="4" id="KW-1003">Cell membrane</keyword>
<evidence type="ECO:0000256" key="3">
    <source>
        <dbReference type="ARBA" id="ARBA00007931"/>
    </source>
</evidence>
<evidence type="ECO:0000313" key="16">
    <source>
        <dbReference type="Proteomes" id="UP000184423"/>
    </source>
</evidence>
<protein>
    <submittedName>
        <fullName evidence="15">Zn-dependent protease (Includes SpoIVFB)</fullName>
    </submittedName>
</protein>
<keyword evidence="9" id="KW-0862">Zinc</keyword>
<evidence type="ECO:0000313" key="15">
    <source>
        <dbReference type="EMBL" id="SHE41471.1"/>
    </source>
</evidence>
<organism evidence="15 16">
    <name type="scientific">Caloramator proteoclasticus DSM 10124</name>
    <dbReference type="NCBI Taxonomy" id="1121262"/>
    <lineage>
        <taxon>Bacteria</taxon>
        <taxon>Bacillati</taxon>
        <taxon>Bacillota</taxon>
        <taxon>Clostridia</taxon>
        <taxon>Eubacteriales</taxon>
        <taxon>Clostridiaceae</taxon>
        <taxon>Caloramator</taxon>
    </lineage>
</organism>
<dbReference type="Proteomes" id="UP000184423">
    <property type="component" value="Unassembled WGS sequence"/>
</dbReference>
<keyword evidence="11" id="KW-0482">Metalloprotease</keyword>
<keyword evidence="10 13" id="KW-1133">Transmembrane helix</keyword>
<evidence type="ECO:0000256" key="7">
    <source>
        <dbReference type="ARBA" id="ARBA00022723"/>
    </source>
</evidence>
<evidence type="ECO:0000256" key="8">
    <source>
        <dbReference type="ARBA" id="ARBA00022801"/>
    </source>
</evidence>
<keyword evidence="5 15" id="KW-0645">Protease</keyword>
<evidence type="ECO:0000256" key="9">
    <source>
        <dbReference type="ARBA" id="ARBA00022833"/>
    </source>
</evidence>